<dbReference type="Proteomes" id="UP000008703">
    <property type="component" value="Plasmid pSTRVI02"/>
</dbReference>
<gene>
    <name evidence="1" type="ORF">Strvi_0008</name>
</gene>
<evidence type="ECO:0000313" key="1">
    <source>
        <dbReference type="EMBL" id="AEM88785.1"/>
    </source>
</evidence>
<organism evidence="1 2">
    <name type="scientific">Streptomyces violaceusniger (strain Tu 4113)</name>
    <dbReference type="NCBI Taxonomy" id="653045"/>
    <lineage>
        <taxon>Bacteria</taxon>
        <taxon>Bacillati</taxon>
        <taxon>Actinomycetota</taxon>
        <taxon>Actinomycetes</taxon>
        <taxon>Kitasatosporales</taxon>
        <taxon>Streptomycetaceae</taxon>
        <taxon>Streptomyces</taxon>
        <taxon>Streptomyces violaceusniger group</taxon>
    </lineage>
</organism>
<name>G2PHD9_STRV4</name>
<dbReference type="EMBL" id="CP002996">
    <property type="protein sequence ID" value="AEM88785.1"/>
    <property type="molecule type" value="Genomic_DNA"/>
</dbReference>
<geneLocation type="plasmid" evidence="1 2">
    <name>pSTRVI02</name>
</geneLocation>
<sequence>MTTEGCHDKRGHAALAQSLPFLASIIHEHYVEKRCEDMKIHASHDHGDSTKNEFFRCPGLTSGGKWWPSRT</sequence>
<dbReference type="AlphaFoldDB" id="G2PHD9"/>
<keyword evidence="2" id="KW-1185">Reference proteome</keyword>
<protein>
    <submittedName>
        <fullName evidence="1">Uncharacterized protein</fullName>
    </submittedName>
</protein>
<reference evidence="1" key="1">
    <citation type="submission" date="2011-08" db="EMBL/GenBank/DDBJ databases">
        <title>Complete sequence of plasmid 2 of Streptomyces violaceusniger Tu 4113.</title>
        <authorList>
            <consortium name="US DOE Joint Genome Institute"/>
            <person name="Lucas S."/>
            <person name="Han J."/>
            <person name="Lapidus A."/>
            <person name="Cheng J.-F."/>
            <person name="Goodwin L."/>
            <person name="Pitluck S."/>
            <person name="Peters L."/>
            <person name="Ivanova N."/>
            <person name="Daligault H."/>
            <person name="Detter J.C."/>
            <person name="Han C."/>
            <person name="Tapia R."/>
            <person name="Land M."/>
            <person name="Hauser L."/>
            <person name="Kyrpides N."/>
            <person name="Ivanova N."/>
            <person name="Pagani I."/>
            <person name="Hagen A."/>
            <person name="Katz L."/>
            <person name="Fiedler H.-P."/>
            <person name="Keasling J."/>
            <person name="Fortman J."/>
            <person name="Woyke T."/>
        </authorList>
    </citation>
    <scope>NUCLEOTIDE SEQUENCE [LARGE SCALE GENOMIC DNA]</scope>
    <source>
        <strain evidence="1">Tu 4113</strain>
        <plasmid evidence="1">pSTRVI02</plasmid>
    </source>
</reference>
<accession>G2PHD9</accession>
<dbReference type="HOGENOM" id="CLU_2738494_0_0_11"/>
<dbReference type="KEGG" id="svl:Strvi_0008"/>
<proteinExistence type="predicted"/>
<keyword evidence="1" id="KW-0614">Plasmid</keyword>
<evidence type="ECO:0000313" key="2">
    <source>
        <dbReference type="Proteomes" id="UP000008703"/>
    </source>
</evidence>